<dbReference type="GO" id="GO:0006811">
    <property type="term" value="P:monoatomic ion transport"/>
    <property type="evidence" value="ECO:0007669"/>
    <property type="project" value="UniProtKB-KW"/>
</dbReference>
<dbReference type="Gene3D" id="1.20.1250.20">
    <property type="entry name" value="MFS general substrate transporter like domains"/>
    <property type="match status" value="1"/>
</dbReference>
<evidence type="ECO:0000256" key="5">
    <source>
        <dbReference type="ARBA" id="ARBA00022989"/>
    </source>
</evidence>
<feature type="transmembrane region" description="Helical" evidence="8">
    <location>
        <begin position="279"/>
        <end position="303"/>
    </location>
</feature>
<dbReference type="Proteomes" id="UP000054843">
    <property type="component" value="Unassembled WGS sequence"/>
</dbReference>
<feature type="transmembrane region" description="Helical" evidence="8">
    <location>
        <begin position="123"/>
        <end position="142"/>
    </location>
</feature>
<keyword evidence="7" id="KW-1015">Disulfide bond</keyword>
<dbReference type="InterPro" id="IPR002350">
    <property type="entry name" value="Kazal_dom"/>
</dbReference>
<dbReference type="AlphaFoldDB" id="A0A0V1M8F4"/>
<feature type="transmembrane region" description="Helical" evidence="8">
    <location>
        <begin position="521"/>
        <end position="541"/>
    </location>
</feature>
<accession>A0A0V1M8F4</accession>
<feature type="transmembrane region" description="Helical" evidence="8">
    <location>
        <begin position="244"/>
        <end position="267"/>
    </location>
</feature>
<feature type="transmembrane region" description="Helical" evidence="8">
    <location>
        <begin position="489"/>
        <end position="509"/>
    </location>
</feature>
<dbReference type="GO" id="GO:0016323">
    <property type="term" value="C:basolateral plasma membrane"/>
    <property type="evidence" value="ECO:0007669"/>
    <property type="project" value="TreeGrafter"/>
</dbReference>
<dbReference type="OrthoDB" id="5062115at2759"/>
<dbReference type="GO" id="GO:0015347">
    <property type="term" value="F:sodium-independent organic anion transmembrane transporter activity"/>
    <property type="evidence" value="ECO:0007669"/>
    <property type="project" value="TreeGrafter"/>
</dbReference>
<dbReference type="PANTHER" id="PTHR11388">
    <property type="entry name" value="ORGANIC ANION TRANSPORTER"/>
    <property type="match status" value="1"/>
</dbReference>
<dbReference type="NCBIfam" id="TIGR00805">
    <property type="entry name" value="oat"/>
    <property type="match status" value="1"/>
</dbReference>
<keyword evidence="5 8" id="KW-1133">Transmembrane helix</keyword>
<organism evidence="10 11">
    <name type="scientific">Trichinella papuae</name>
    <dbReference type="NCBI Taxonomy" id="268474"/>
    <lineage>
        <taxon>Eukaryota</taxon>
        <taxon>Metazoa</taxon>
        <taxon>Ecdysozoa</taxon>
        <taxon>Nematoda</taxon>
        <taxon>Enoplea</taxon>
        <taxon>Dorylaimia</taxon>
        <taxon>Trichinellida</taxon>
        <taxon>Trichinellidae</taxon>
        <taxon>Trichinella</taxon>
    </lineage>
</organism>
<feature type="transmembrane region" description="Helical" evidence="8">
    <location>
        <begin position="645"/>
        <end position="669"/>
    </location>
</feature>
<evidence type="ECO:0000256" key="6">
    <source>
        <dbReference type="ARBA" id="ARBA00023136"/>
    </source>
</evidence>
<feature type="transmembrane region" description="Helical" evidence="8">
    <location>
        <begin position="332"/>
        <end position="354"/>
    </location>
</feature>
<dbReference type="GO" id="GO:0043252">
    <property type="term" value="P:sodium-independent organic anion transport"/>
    <property type="evidence" value="ECO:0007669"/>
    <property type="project" value="TreeGrafter"/>
</dbReference>
<keyword evidence="8" id="KW-0813">Transport</keyword>
<evidence type="ECO:0000256" key="4">
    <source>
        <dbReference type="ARBA" id="ARBA00022692"/>
    </source>
</evidence>
<comment type="similarity">
    <text evidence="2 8">Belongs to the organo anion transporter (TC 2.A.60) family.</text>
</comment>
<comment type="caution">
    <text evidence="10">The sequence shown here is derived from an EMBL/GenBank/DDBJ whole genome shotgun (WGS) entry which is preliminary data.</text>
</comment>
<feature type="non-terminal residue" evidence="10">
    <location>
        <position position="1"/>
    </location>
</feature>
<keyword evidence="8" id="KW-0406">Ion transport</keyword>
<feature type="transmembrane region" description="Helical" evidence="8">
    <location>
        <begin position="681"/>
        <end position="704"/>
    </location>
</feature>
<keyword evidence="4 8" id="KW-0812">Transmembrane</keyword>
<dbReference type="SUPFAM" id="SSF103473">
    <property type="entry name" value="MFS general substrate transporter"/>
    <property type="match status" value="1"/>
</dbReference>
<proteinExistence type="inferred from homology"/>
<feature type="transmembrane region" description="Helical" evidence="8">
    <location>
        <begin position="450"/>
        <end position="469"/>
    </location>
</feature>
<dbReference type="InterPro" id="IPR004156">
    <property type="entry name" value="OATP"/>
</dbReference>
<evidence type="ECO:0000313" key="10">
    <source>
        <dbReference type="EMBL" id="KRZ68009.1"/>
    </source>
</evidence>
<keyword evidence="3" id="KW-1003">Cell membrane</keyword>
<dbReference type="STRING" id="268474.A0A0V1M8F4"/>
<dbReference type="InterPro" id="IPR036259">
    <property type="entry name" value="MFS_trans_sf"/>
</dbReference>
<evidence type="ECO:0000256" key="1">
    <source>
        <dbReference type="ARBA" id="ARBA00004651"/>
    </source>
</evidence>
<dbReference type="EMBL" id="JYDO01000177">
    <property type="protein sequence ID" value="KRZ68009.1"/>
    <property type="molecule type" value="Genomic_DNA"/>
</dbReference>
<gene>
    <name evidence="10" type="primary">Slco4a1</name>
    <name evidence="10" type="ORF">T10_1589</name>
</gene>
<feature type="transmembrane region" description="Helical" evidence="8">
    <location>
        <begin position="732"/>
        <end position="754"/>
    </location>
</feature>
<evidence type="ECO:0000256" key="3">
    <source>
        <dbReference type="ARBA" id="ARBA00022475"/>
    </source>
</evidence>
<sequence>LMERRDFSEEAITSTSRQFSKKCSTSADFVFKRSPNDIPGISCEKQFEIDKRRKSSNICLAHFDYTPGGIFNCLKRVSPEKWMLFWICWYCTVQGMVVSGLVPSVLSTLERRFNFRSSSLGRIMQWYDIAYAFCCIPVSYFGGRHSKPLFLGFGLLCMSIGSLLFSLPHIIAEQPYSYSERKVEIGFCNVSNYAYRSQSELDADNYTTHNQNMVTAFFIDRPLYDISSFDTNWMNRSNNYRYELMFGLAHLLHGIGSTPLFTLGVSYIDENVKPVMSSFYIAIFYTCVIIGPAAGFFLSSAFLRVHSDFLFAQHDGITHSEVDETDPEWVGAWWVGFQIASMLSLVAVIPILSFPRTLKNALNWQQHRSQERRCQSDAPCFPETSKDISVEISCLKKTGGNVTSTVLQHHDSVTVIEEAEQVEPSSIMRRITDDVKHIPAACWKLISNPCYMCITLSASIAGLLISGFSGFMAKYLERQFNVGSSKANLIIGCIMVPFAGAGTLFSGYVVKQFRLTRDKTLKYCILMELSGLILSPMFFVYCEPSKFMNIQASYPTLFNNRSTDSVLMDVGFGQACNDHCSCSVTEYHPVCGRVQNVMSVFFSTCYAGCPEKYQRNKKVYSNCTCVDDGAVSVGWCESSCSSLSIFLFLFAPMCFVTFSVGVPALSVVLRSVDYDDRSFALGIQWILIRCIGTIPAPAIFGWMFDISCLTRYSTGEDDGRCIIYNSKLLADLFLAFAAFGQFTALSFLILALYFNRTHCQDRADVISVQTPPECANSVYKSFIPTAYINSADNVDIAADISFYASIVLMPIGLVLCILYVWLYVS</sequence>
<dbReference type="PANTHER" id="PTHR11388:SF151">
    <property type="entry name" value="SOLUTE CARRIER ORGANIC ANION TRANSPORTER FAMILY MEMBER"/>
    <property type="match status" value="1"/>
</dbReference>
<feature type="transmembrane region" description="Helical" evidence="8">
    <location>
        <begin position="149"/>
        <end position="171"/>
    </location>
</feature>
<comment type="caution">
    <text evidence="8">Lacks conserved residue(s) required for the propagation of feature annotation.</text>
</comment>
<evidence type="ECO:0000256" key="2">
    <source>
        <dbReference type="ARBA" id="ARBA00009657"/>
    </source>
</evidence>
<evidence type="ECO:0000259" key="9">
    <source>
        <dbReference type="PROSITE" id="PS51465"/>
    </source>
</evidence>
<feature type="transmembrane region" description="Helical" evidence="8">
    <location>
        <begin position="802"/>
        <end position="824"/>
    </location>
</feature>
<feature type="domain" description="Kazal-like" evidence="9">
    <location>
        <begin position="570"/>
        <end position="627"/>
    </location>
</feature>
<reference evidence="10 11" key="1">
    <citation type="submission" date="2015-01" db="EMBL/GenBank/DDBJ databases">
        <title>Evolution of Trichinella species and genotypes.</title>
        <authorList>
            <person name="Korhonen P.K."/>
            <person name="Edoardo P."/>
            <person name="Giuseppe L.R."/>
            <person name="Gasser R.B."/>
        </authorList>
    </citation>
    <scope>NUCLEOTIDE SEQUENCE [LARGE SCALE GENOMIC DNA]</scope>
    <source>
        <strain evidence="10">ISS1980</strain>
    </source>
</reference>
<keyword evidence="11" id="KW-1185">Reference proteome</keyword>
<evidence type="ECO:0000313" key="11">
    <source>
        <dbReference type="Proteomes" id="UP000054843"/>
    </source>
</evidence>
<protein>
    <recommendedName>
        <fullName evidence="8">Solute carrier organic anion transporter family member</fullName>
    </recommendedName>
</protein>
<comment type="subcellular location">
    <subcellularLocation>
        <location evidence="1 8">Cell membrane</location>
        <topology evidence="1 8">Multi-pass membrane protein</topology>
    </subcellularLocation>
</comment>
<name>A0A0V1M8F4_9BILA</name>
<evidence type="ECO:0000256" key="7">
    <source>
        <dbReference type="ARBA" id="ARBA00023157"/>
    </source>
</evidence>
<dbReference type="Pfam" id="PF03137">
    <property type="entry name" value="OATP"/>
    <property type="match status" value="1"/>
</dbReference>
<keyword evidence="6 8" id="KW-0472">Membrane</keyword>
<evidence type="ECO:0000256" key="8">
    <source>
        <dbReference type="RuleBase" id="RU362056"/>
    </source>
</evidence>
<dbReference type="PROSITE" id="PS51465">
    <property type="entry name" value="KAZAL_2"/>
    <property type="match status" value="1"/>
</dbReference>
<feature type="transmembrane region" description="Helical" evidence="8">
    <location>
        <begin position="84"/>
        <end position="103"/>
    </location>
</feature>